<dbReference type="PROSITE" id="PS00409">
    <property type="entry name" value="PROKAR_NTER_METHYL"/>
    <property type="match status" value="1"/>
</dbReference>
<proteinExistence type="predicted"/>
<keyword evidence="3" id="KW-1185">Reference proteome</keyword>
<organism evidence="2 3">
    <name type="scientific">Halanaerobium salsuginis</name>
    <dbReference type="NCBI Taxonomy" id="29563"/>
    <lineage>
        <taxon>Bacteria</taxon>
        <taxon>Bacillati</taxon>
        <taxon>Bacillota</taxon>
        <taxon>Clostridia</taxon>
        <taxon>Halanaerobiales</taxon>
        <taxon>Halanaerobiaceae</taxon>
        <taxon>Halanaerobium</taxon>
    </lineage>
</organism>
<name>A0A1I4ERJ0_9FIRM</name>
<dbReference type="AlphaFoldDB" id="A0A1I4ERJ0"/>
<feature type="transmembrane region" description="Helical" evidence="1">
    <location>
        <begin position="12"/>
        <end position="37"/>
    </location>
</feature>
<keyword evidence="1" id="KW-0472">Membrane</keyword>
<protein>
    <submittedName>
        <fullName evidence="2">Uncharacterized protein</fullName>
    </submittedName>
</protein>
<sequence>MNIFREQAGITLIETVITLFLIVLLITAFAAALITGVHTQAQSANRKQAINLAADLAELLHSKNESGQNLLTQIIKGENLSYDSASFNLTNELLSNYTSDFNLIGNDQQVQIKYNTFGDWHDLLNLTIQVNWQDRHSYQESLKTLLAVGLS</sequence>
<gene>
    <name evidence="2" type="ORF">SAMN02983006_00115</name>
</gene>
<dbReference type="RefSeq" id="WP_089858030.1">
    <property type="nucleotide sequence ID" value="NZ_FOTI01000001.1"/>
</dbReference>
<evidence type="ECO:0000313" key="2">
    <source>
        <dbReference type="EMBL" id="SFL08345.1"/>
    </source>
</evidence>
<keyword evidence="1" id="KW-0812">Transmembrane</keyword>
<dbReference type="STRING" id="29563.SAMN02983006_00115"/>
<dbReference type="Proteomes" id="UP000199006">
    <property type="component" value="Unassembled WGS sequence"/>
</dbReference>
<dbReference type="InterPro" id="IPR012902">
    <property type="entry name" value="N_methyl_site"/>
</dbReference>
<accession>A0A1I4ERJ0</accession>
<evidence type="ECO:0000256" key="1">
    <source>
        <dbReference type="SAM" id="Phobius"/>
    </source>
</evidence>
<evidence type="ECO:0000313" key="3">
    <source>
        <dbReference type="Proteomes" id="UP000199006"/>
    </source>
</evidence>
<dbReference type="EMBL" id="FOTI01000001">
    <property type="protein sequence ID" value="SFL08345.1"/>
    <property type="molecule type" value="Genomic_DNA"/>
</dbReference>
<keyword evidence="1" id="KW-1133">Transmembrane helix</keyword>
<reference evidence="2 3" key="1">
    <citation type="submission" date="2016-10" db="EMBL/GenBank/DDBJ databases">
        <authorList>
            <person name="de Groot N.N."/>
        </authorList>
    </citation>
    <scope>NUCLEOTIDE SEQUENCE [LARGE SCALE GENOMIC DNA]</scope>
    <source>
        <strain evidence="2 3">ATCC 51327</strain>
    </source>
</reference>